<feature type="domain" description="Helicase ATP-binding" evidence="5">
    <location>
        <begin position="106"/>
        <end position="282"/>
    </location>
</feature>
<evidence type="ECO:0000313" key="7">
    <source>
        <dbReference type="EMBL" id="QPC83627.1"/>
    </source>
</evidence>
<evidence type="ECO:0000256" key="3">
    <source>
        <dbReference type="ARBA" id="ARBA00022806"/>
    </source>
</evidence>
<dbReference type="Pfam" id="PF00271">
    <property type="entry name" value="Helicase_C"/>
    <property type="match status" value="1"/>
</dbReference>
<dbReference type="InterPro" id="IPR049730">
    <property type="entry name" value="SNF2/RAD54-like_C"/>
</dbReference>
<dbReference type="InterPro" id="IPR057342">
    <property type="entry name" value="DEXDc_RapA"/>
</dbReference>
<dbReference type="GO" id="GO:0005524">
    <property type="term" value="F:ATP binding"/>
    <property type="evidence" value="ECO:0007669"/>
    <property type="project" value="UniProtKB-KW"/>
</dbReference>
<dbReference type="EMBL" id="CP062983">
    <property type="protein sequence ID" value="QPC83627.1"/>
    <property type="molecule type" value="Genomic_DNA"/>
</dbReference>
<dbReference type="GO" id="GO:0004386">
    <property type="term" value="F:helicase activity"/>
    <property type="evidence" value="ECO:0007669"/>
    <property type="project" value="UniProtKB-KW"/>
</dbReference>
<evidence type="ECO:0000256" key="1">
    <source>
        <dbReference type="ARBA" id="ARBA00022741"/>
    </source>
</evidence>
<dbReference type="CDD" id="cd18011">
    <property type="entry name" value="DEXDc_RapA"/>
    <property type="match status" value="1"/>
</dbReference>
<dbReference type="Gene3D" id="3.40.50.10810">
    <property type="entry name" value="Tandem AAA-ATPase domain"/>
    <property type="match status" value="1"/>
</dbReference>
<evidence type="ECO:0000259" key="6">
    <source>
        <dbReference type="PROSITE" id="PS51194"/>
    </source>
</evidence>
<dbReference type="SMART" id="SM00487">
    <property type="entry name" value="DEXDc"/>
    <property type="match status" value="1"/>
</dbReference>
<dbReference type="PROSITE" id="PS51192">
    <property type="entry name" value="HELICASE_ATP_BIND_1"/>
    <property type="match status" value="1"/>
</dbReference>
<dbReference type="RefSeq" id="WP_195171692.1">
    <property type="nucleotide sequence ID" value="NZ_CP062983.1"/>
</dbReference>
<dbReference type="GO" id="GO:0016787">
    <property type="term" value="F:hydrolase activity"/>
    <property type="evidence" value="ECO:0007669"/>
    <property type="project" value="UniProtKB-KW"/>
</dbReference>
<accession>A0A7S8EB18</accession>
<reference evidence="7 8" key="1">
    <citation type="submission" date="2020-02" db="EMBL/GenBank/DDBJ databases">
        <authorList>
            <person name="Zheng R.K."/>
            <person name="Sun C.M."/>
        </authorList>
    </citation>
    <scope>NUCLEOTIDE SEQUENCE [LARGE SCALE GENOMIC DNA]</scope>
    <source>
        <strain evidence="8">rifampicinis</strain>
    </source>
</reference>
<keyword evidence="4" id="KW-0067">ATP-binding</keyword>
<dbReference type="InterPro" id="IPR038718">
    <property type="entry name" value="SNF2-like_sf"/>
</dbReference>
<keyword evidence="2" id="KW-0378">Hydrolase</keyword>
<dbReference type="InterPro" id="IPR027417">
    <property type="entry name" value="P-loop_NTPase"/>
</dbReference>
<dbReference type="PANTHER" id="PTHR45766">
    <property type="entry name" value="DNA ANNEALING HELICASE AND ENDONUCLEASE ZRANB3 FAMILY MEMBER"/>
    <property type="match status" value="1"/>
</dbReference>
<name>A0A7S8EB18_9CHLR</name>
<gene>
    <name evidence="7" type="ORF">G4Y79_04385</name>
</gene>
<feature type="domain" description="Helicase C-terminal" evidence="6">
    <location>
        <begin position="466"/>
        <end position="627"/>
    </location>
</feature>
<sequence>MTYTVGSLVRVRGREWVVLPESTDDLVRVRPLGGTEDEVTAVLTALEPIEPATFALPDPEQIGDYRSARLLRAAVRLGFRASAGPFRSFAKINVEPRPYQLVPLLMALKQDPVRLLIADDVGIGKTVEALLVARELLDRGEIDRLAVLCPPQLAEQWHAELREKFYVEAELLLASTATRLERHLRMGESIFDRYPFTVVSTDFIKSERRRDDFLRAAPDFIIVDEAHTVAHTTDRRGGRHQRYELVAALADKPERHLVLVTATPHSGKEAAFRSLLALLNSDFDELPDDLTGAENEPLRRELARYFVQRRRGDIKAYMDAITPFPEREAAEDTYTLSDAYKRLFDRVLNYARETVLQPGEGCRQRVRWWSALALLRSLASSPAAAAATLRSRAATAEAETSEDVDEIGRRTVFDLMTDEAAEGVDVVPGSQLGELADNEKRHRERLLDMARTAEALQGDDDRKLQGVIDIVKQLLRDGYNPIVFCRFIPTVDYLTEALRDATRGVEIAGVTGTLPPAEREERVSQLATHDKRVLVCTDCLSEGINLQQGFDAVVHYDLSWNPTRHEQREGRVDRYGQPNDRIKVVTYYGIDNQIDGIVLDVLLRKHKTIRNSLGVSVPVPGNSEDVVEAIFEGLLLRENASFSQTTLPGFDEYMKPGQMQLDLQWEAAAEREKQSRTMFAQQAIKVDEVAAELNAARDAVGSGVDVAAFMRDAVRMHRGVVSVNGAVGFDLTETPRGLRDMLGEEQFTARFELPVKNDQLYLTRTHPLVESLATYVMNTALDAVEVEEDQPRARRAGAIRTTAVERRTTLLLVRFRYHLITKTRVEERQLLAEDSLTLAFEGSPENAQWLDPEASEALLQAEPEENIHPQQAADFVGRVVAGFDDHLAPTLNDIARERGGELLAAHLRVREAAYRRGDRRPQHRVEAQLPPDVLGIYVYLPVRR</sequence>
<evidence type="ECO:0000256" key="4">
    <source>
        <dbReference type="ARBA" id="ARBA00022840"/>
    </source>
</evidence>
<dbReference type="PROSITE" id="PS51194">
    <property type="entry name" value="HELICASE_CTER"/>
    <property type="match status" value="1"/>
</dbReference>
<keyword evidence="8" id="KW-1185">Reference proteome</keyword>
<dbReference type="InterPro" id="IPR000330">
    <property type="entry name" value="SNF2_N"/>
</dbReference>
<protein>
    <submittedName>
        <fullName evidence="7">DEAD/DEAH box helicase</fullName>
    </submittedName>
</protein>
<keyword evidence="3 7" id="KW-0347">Helicase</keyword>
<dbReference type="SMART" id="SM00490">
    <property type="entry name" value="HELICc"/>
    <property type="match status" value="1"/>
</dbReference>
<dbReference type="Gene3D" id="3.40.50.300">
    <property type="entry name" value="P-loop containing nucleotide triphosphate hydrolases"/>
    <property type="match status" value="1"/>
</dbReference>
<dbReference type="AlphaFoldDB" id="A0A7S8EB18"/>
<dbReference type="Proteomes" id="UP000594468">
    <property type="component" value="Chromosome"/>
</dbReference>
<dbReference type="CDD" id="cd18793">
    <property type="entry name" value="SF2_C_SNF"/>
    <property type="match status" value="1"/>
</dbReference>
<keyword evidence="1" id="KW-0547">Nucleotide-binding</keyword>
<evidence type="ECO:0000259" key="5">
    <source>
        <dbReference type="PROSITE" id="PS51192"/>
    </source>
</evidence>
<evidence type="ECO:0000256" key="2">
    <source>
        <dbReference type="ARBA" id="ARBA00022801"/>
    </source>
</evidence>
<dbReference type="InterPro" id="IPR001650">
    <property type="entry name" value="Helicase_C-like"/>
</dbReference>
<dbReference type="PANTHER" id="PTHR45766:SF6">
    <property type="entry name" value="SWI_SNF-RELATED MATRIX-ASSOCIATED ACTIN-DEPENDENT REGULATOR OF CHROMATIN SUBFAMILY A-LIKE PROTEIN 1"/>
    <property type="match status" value="1"/>
</dbReference>
<dbReference type="Pfam" id="PF00176">
    <property type="entry name" value="SNF2-rel_dom"/>
    <property type="match status" value="1"/>
</dbReference>
<proteinExistence type="predicted"/>
<dbReference type="KEGG" id="pmet:G4Y79_04385"/>
<dbReference type="InterPro" id="IPR014001">
    <property type="entry name" value="Helicase_ATP-bd"/>
</dbReference>
<dbReference type="SUPFAM" id="SSF52540">
    <property type="entry name" value="P-loop containing nucleoside triphosphate hydrolases"/>
    <property type="match status" value="1"/>
</dbReference>
<evidence type="ECO:0000313" key="8">
    <source>
        <dbReference type="Proteomes" id="UP000594468"/>
    </source>
</evidence>
<organism evidence="7 8">
    <name type="scientific">Phototrophicus methaneseepsis</name>
    <dbReference type="NCBI Taxonomy" id="2710758"/>
    <lineage>
        <taxon>Bacteria</taxon>
        <taxon>Bacillati</taxon>
        <taxon>Chloroflexota</taxon>
        <taxon>Candidatus Thermofontia</taxon>
        <taxon>Phototrophicales</taxon>
        <taxon>Phototrophicaceae</taxon>
        <taxon>Phototrophicus</taxon>
    </lineage>
</organism>